<gene>
    <name evidence="1" type="ORF">F7D13_10535</name>
</gene>
<organism evidence="1 2">
    <name type="scientific">Methylocystis rosea</name>
    <dbReference type="NCBI Taxonomy" id="173366"/>
    <lineage>
        <taxon>Bacteria</taxon>
        <taxon>Pseudomonadati</taxon>
        <taxon>Pseudomonadota</taxon>
        <taxon>Alphaproteobacteria</taxon>
        <taxon>Hyphomicrobiales</taxon>
        <taxon>Methylocystaceae</taxon>
        <taxon>Methylocystis</taxon>
    </lineage>
</organism>
<evidence type="ECO:0000313" key="1">
    <source>
        <dbReference type="EMBL" id="QGM94425.1"/>
    </source>
</evidence>
<dbReference type="RefSeq" id="WP_154452495.1">
    <property type="nucleotide sequence ID" value="NZ_CP044328.1"/>
</dbReference>
<protein>
    <submittedName>
        <fullName evidence="1">Uncharacterized protein</fullName>
    </submittedName>
</protein>
<evidence type="ECO:0000313" key="2">
    <source>
        <dbReference type="Proteomes" id="UP000424673"/>
    </source>
</evidence>
<sequence length="715" mass="76054">MALRKNLARAASATAQNCVIAARADMLLATSASHGDGAMPHARARPSMWREQFDYYWDGRRRLAIGWFEGAERAAVRPELTVISARDERFTNAPTLIDVISAARWRARIIVVDVPPEHRFIRLTAADGAELILALSAERELPQGGDWRLLLTLLPDAGGADPVAFRLAAFPARGDVERLSREQTAAAGARLVWAIGQRRVVDRADNAVVIRLAPARRIFPAYQSRLVLEAAPFESSAAADAREAPFAIMEHWLREPGAPRIILRLRIPDSIEESATLLGRCSVALAMNQRRRLKGWTLEQRSAGEPAVDPLTFDDLRQATGDPHEHPDAAETAEPVVVGNLLALLVDPEEAEVDGIALRRSREKAAPGMGETAEIEFYGAALGDDVGLVCPAAGPGDLGIAPVDPGGPAFARLFRVEGDGLAPRRATDDEGLLDDLMRRATDAARAATSAAARAVAERAAGLKGRRDKFVASLNGALARAEVAARFEPPGLWDALEPLAQASFTALVIGETGPARARLQQLGGYGAFCADPALAAGIAEGGEFAQSARLSVETAPARGAPSLLARYLDACGAQGMAPAGVDATQEARLMRALLKEPDVAALREARVALAIDDGGRREAAKAARFIVDAAAVERARAHFTEAGAMDAADMLDAYLDLRRAGGWAPPHEAPTLAALVARAGVELDVARLEAESRAQAPPAQERSKGLFAAMRGLFGR</sequence>
<reference evidence="2" key="1">
    <citation type="submission" date="2019-09" db="EMBL/GenBank/DDBJ databases">
        <title>Isolation and complete genome sequencing of Methylocystis species.</title>
        <authorList>
            <person name="Rumah B.L."/>
            <person name="Stead C.E."/>
            <person name="Stevens B.C."/>
            <person name="Minton N.P."/>
            <person name="Grosse-Honebrink A."/>
            <person name="Zhang Y."/>
        </authorList>
    </citation>
    <scope>NUCLEOTIDE SEQUENCE [LARGE SCALE GENOMIC DNA]</scope>
    <source>
        <strain evidence="2">BRCS1</strain>
    </source>
</reference>
<reference evidence="1 2" key="2">
    <citation type="journal article" date="2021" name="AMB Express">
        <title>Isolation and characterisation of Methylocystis spp. for poly-3-hydroxybutyrate production using waste methane feedstocks.</title>
        <authorList>
            <person name="Rumah B.L."/>
            <person name="Stead C.E."/>
            <person name="Claxton Stevens B.H."/>
            <person name="Minton N.P."/>
            <person name="Grosse-Honebrink A."/>
            <person name="Zhang Y."/>
        </authorList>
    </citation>
    <scope>NUCLEOTIDE SEQUENCE [LARGE SCALE GENOMIC DNA]</scope>
    <source>
        <strain evidence="1 2">BRCS1</strain>
    </source>
</reference>
<dbReference type="EMBL" id="CP044328">
    <property type="protein sequence ID" value="QGM94425.1"/>
    <property type="molecule type" value="Genomic_DNA"/>
</dbReference>
<accession>A0ABX6EJW5</accession>
<name>A0ABX6EJW5_9HYPH</name>
<dbReference type="Proteomes" id="UP000424673">
    <property type="component" value="Chromosome"/>
</dbReference>
<keyword evidence="2" id="KW-1185">Reference proteome</keyword>
<proteinExistence type="predicted"/>